<sequence>MGEELIEKKVSSEDIFDGTLLHVKRDTVTLPNGNQATREWISHPGASSILPLTPEGEVILVRQYRYPIGKITLEVPAGKLDAPDEDPLVCAKRELSEETGYEAKTITKLSTIATTVGFSNEYIHMYMAEGLTPGKQHPDEDEFINVVKMPLKEAVAMVLDGRICDAKSAASILLVERRLREKQEK</sequence>
<dbReference type="OrthoDB" id="9806150at2"/>
<dbReference type="AlphaFoldDB" id="A0A5D6WD25"/>
<evidence type="ECO:0000256" key="2">
    <source>
        <dbReference type="ARBA" id="ARBA00022801"/>
    </source>
</evidence>
<dbReference type="FunFam" id="3.90.79.10:FF:000024">
    <property type="entry name" value="ADP-ribose pyrophosphatase"/>
    <property type="match status" value="1"/>
</dbReference>
<dbReference type="InterPro" id="IPR015797">
    <property type="entry name" value="NUDIX_hydrolase-like_dom_sf"/>
</dbReference>
<comment type="caution">
    <text evidence="4">The sequence shown here is derived from an EMBL/GenBank/DDBJ whole genome shotgun (WGS) entry which is preliminary data.</text>
</comment>
<dbReference type="Gene3D" id="3.90.79.10">
    <property type="entry name" value="Nucleoside Triphosphate Pyrophosphohydrolase"/>
    <property type="match status" value="1"/>
</dbReference>
<name>A0A5D6WD25_9FIRM</name>
<dbReference type="GO" id="GO:0019693">
    <property type="term" value="P:ribose phosphate metabolic process"/>
    <property type="evidence" value="ECO:0007669"/>
    <property type="project" value="TreeGrafter"/>
</dbReference>
<dbReference type="Proteomes" id="UP000323646">
    <property type="component" value="Unassembled WGS sequence"/>
</dbReference>
<dbReference type="RefSeq" id="WP_149170374.1">
    <property type="nucleotide sequence ID" value="NZ_VTOY01000001.1"/>
</dbReference>
<dbReference type="GO" id="GO:0005829">
    <property type="term" value="C:cytosol"/>
    <property type="evidence" value="ECO:0007669"/>
    <property type="project" value="TreeGrafter"/>
</dbReference>
<accession>A0A5D6WD25</accession>
<dbReference type="InterPro" id="IPR000086">
    <property type="entry name" value="NUDIX_hydrolase_dom"/>
</dbReference>
<dbReference type="PANTHER" id="PTHR11839">
    <property type="entry name" value="UDP/ADP-SUGAR PYROPHOSPHATASE"/>
    <property type="match status" value="1"/>
</dbReference>
<reference evidence="4 5" key="1">
    <citation type="submission" date="2019-08" db="EMBL/GenBank/DDBJ databases">
        <title>Selenomonas sp. mPRGC5 and Selenomonas sp. mPRGC8 isolated from ruminal fluid of dairy goat (Capra hircus).</title>
        <authorList>
            <person name="Poothong S."/>
            <person name="Nuengjamnong C."/>
            <person name="Tanasupawat S."/>
        </authorList>
    </citation>
    <scope>NUCLEOTIDE SEQUENCE [LARGE SCALE GENOMIC DNA]</scope>
    <source>
        <strain evidence="5">mPRGC5</strain>
    </source>
</reference>
<dbReference type="Pfam" id="PF00293">
    <property type="entry name" value="NUDIX"/>
    <property type="match status" value="1"/>
</dbReference>
<dbReference type="SUPFAM" id="SSF55811">
    <property type="entry name" value="Nudix"/>
    <property type="match status" value="1"/>
</dbReference>
<dbReference type="PROSITE" id="PS51462">
    <property type="entry name" value="NUDIX"/>
    <property type="match status" value="1"/>
</dbReference>
<feature type="domain" description="Nudix hydrolase" evidence="3">
    <location>
        <begin position="42"/>
        <end position="171"/>
    </location>
</feature>
<keyword evidence="2 4" id="KW-0378">Hydrolase</keyword>
<proteinExistence type="predicted"/>
<gene>
    <name evidence="4" type="ORF">FZ040_01525</name>
</gene>
<evidence type="ECO:0000256" key="1">
    <source>
        <dbReference type="ARBA" id="ARBA00001946"/>
    </source>
</evidence>
<evidence type="ECO:0000313" key="4">
    <source>
        <dbReference type="EMBL" id="TYZ24748.1"/>
    </source>
</evidence>
<dbReference type="EMBL" id="VTOY01000001">
    <property type="protein sequence ID" value="TYZ24748.1"/>
    <property type="molecule type" value="Genomic_DNA"/>
</dbReference>
<comment type="cofactor">
    <cofactor evidence="1">
        <name>Mg(2+)</name>
        <dbReference type="ChEBI" id="CHEBI:18420"/>
    </cofactor>
</comment>
<organism evidence="4 5">
    <name type="scientific">Selenomonas ruminis</name>
    <dbReference type="NCBI Taxonomy" id="2593411"/>
    <lineage>
        <taxon>Bacteria</taxon>
        <taxon>Bacillati</taxon>
        <taxon>Bacillota</taxon>
        <taxon>Negativicutes</taxon>
        <taxon>Selenomonadales</taxon>
        <taxon>Selenomonadaceae</taxon>
        <taxon>Selenomonas</taxon>
    </lineage>
</organism>
<evidence type="ECO:0000313" key="5">
    <source>
        <dbReference type="Proteomes" id="UP000323646"/>
    </source>
</evidence>
<dbReference type="GO" id="GO:0016787">
    <property type="term" value="F:hydrolase activity"/>
    <property type="evidence" value="ECO:0007669"/>
    <property type="project" value="UniProtKB-KW"/>
</dbReference>
<dbReference type="PANTHER" id="PTHR11839:SF18">
    <property type="entry name" value="NUDIX HYDROLASE DOMAIN-CONTAINING PROTEIN"/>
    <property type="match status" value="1"/>
</dbReference>
<evidence type="ECO:0000259" key="3">
    <source>
        <dbReference type="PROSITE" id="PS51462"/>
    </source>
</evidence>
<dbReference type="GO" id="GO:0006753">
    <property type="term" value="P:nucleoside phosphate metabolic process"/>
    <property type="evidence" value="ECO:0007669"/>
    <property type="project" value="TreeGrafter"/>
</dbReference>
<protein>
    <submittedName>
        <fullName evidence="4">NUDIX hydrolase</fullName>
    </submittedName>
</protein>
<keyword evidence="5" id="KW-1185">Reference proteome</keyword>